<dbReference type="PATRIC" id="fig|1391654.3.peg.5672"/>
<evidence type="ECO:0000256" key="1">
    <source>
        <dbReference type="ARBA" id="ARBA00022729"/>
    </source>
</evidence>
<dbReference type="Pfam" id="PF13435">
    <property type="entry name" value="Cytochrome_C554"/>
    <property type="match status" value="1"/>
</dbReference>
<evidence type="ECO:0000313" key="4">
    <source>
        <dbReference type="Proteomes" id="UP000064967"/>
    </source>
</evidence>
<organism evidence="3 4">
    <name type="scientific">Labilithrix luteola</name>
    <dbReference type="NCBI Taxonomy" id="1391654"/>
    <lineage>
        <taxon>Bacteria</taxon>
        <taxon>Pseudomonadati</taxon>
        <taxon>Myxococcota</taxon>
        <taxon>Polyangia</taxon>
        <taxon>Polyangiales</taxon>
        <taxon>Labilitrichaceae</taxon>
        <taxon>Labilithrix</taxon>
    </lineage>
</organism>
<gene>
    <name evidence="3" type="ORF">AKJ09_05593</name>
</gene>
<dbReference type="InterPro" id="IPR023155">
    <property type="entry name" value="Cyt_c-552/4"/>
</dbReference>
<evidence type="ECO:0000313" key="3">
    <source>
        <dbReference type="EMBL" id="AKU98929.1"/>
    </source>
</evidence>
<dbReference type="RefSeq" id="WP_146650061.1">
    <property type="nucleotide sequence ID" value="NZ_CP012333.1"/>
</dbReference>
<reference evidence="3 4" key="1">
    <citation type="submission" date="2015-08" db="EMBL/GenBank/DDBJ databases">
        <authorList>
            <person name="Babu N.S."/>
            <person name="Beckwith C.J."/>
            <person name="Beseler K.G."/>
            <person name="Brison A."/>
            <person name="Carone J.V."/>
            <person name="Caskin T.P."/>
            <person name="Diamond M."/>
            <person name="Durham M.E."/>
            <person name="Foxe J.M."/>
            <person name="Go M."/>
            <person name="Henderson B.A."/>
            <person name="Jones I.B."/>
            <person name="McGettigan J.A."/>
            <person name="Micheletti S.J."/>
            <person name="Nasrallah M.E."/>
            <person name="Ortiz D."/>
            <person name="Piller C.R."/>
            <person name="Privatt S.R."/>
            <person name="Schneider S.L."/>
            <person name="Sharp S."/>
            <person name="Smith T.C."/>
            <person name="Stanton J.D."/>
            <person name="Ullery H.E."/>
            <person name="Wilson R.J."/>
            <person name="Serrano M.G."/>
            <person name="Buck G."/>
            <person name="Lee V."/>
            <person name="Wang Y."/>
            <person name="Carvalho R."/>
            <person name="Voegtly L."/>
            <person name="Shi R."/>
            <person name="Duckworth R."/>
            <person name="Johnson A."/>
            <person name="Loviza R."/>
            <person name="Walstead R."/>
            <person name="Shah Z."/>
            <person name="Kiflezghi M."/>
            <person name="Wade K."/>
            <person name="Ball S.L."/>
            <person name="Bradley K.W."/>
            <person name="Asai D.J."/>
            <person name="Bowman C.A."/>
            <person name="Russell D.A."/>
            <person name="Pope W.H."/>
            <person name="Jacobs-Sera D."/>
            <person name="Hendrix R.W."/>
            <person name="Hatfull G.F."/>
        </authorList>
    </citation>
    <scope>NUCLEOTIDE SEQUENCE [LARGE SCALE GENOMIC DNA]</scope>
    <source>
        <strain evidence="3 4">DSM 27648</strain>
    </source>
</reference>
<dbReference type="PANTHER" id="PTHR35038:SF8">
    <property type="entry name" value="C-TYPE POLYHEME CYTOCHROME OMCC"/>
    <property type="match status" value="1"/>
</dbReference>
<keyword evidence="4" id="KW-1185">Reference proteome</keyword>
<keyword evidence="1" id="KW-0732">Signal</keyword>
<dbReference type="PANTHER" id="PTHR35038">
    <property type="entry name" value="DISSIMILATORY SULFITE REDUCTASE SIRA"/>
    <property type="match status" value="1"/>
</dbReference>
<dbReference type="InterPro" id="IPR051829">
    <property type="entry name" value="Multiheme_Cytochr_ET"/>
</dbReference>
<dbReference type="SUPFAM" id="SSF48695">
    <property type="entry name" value="Multiheme cytochromes"/>
    <property type="match status" value="1"/>
</dbReference>
<proteinExistence type="predicted"/>
<protein>
    <submittedName>
        <fullName evidence="3">TPR domain protein</fullName>
    </submittedName>
</protein>
<dbReference type="KEGG" id="llu:AKJ09_05593"/>
<dbReference type="AlphaFoldDB" id="A0A0K1Q0I7"/>
<dbReference type="EMBL" id="CP012333">
    <property type="protein sequence ID" value="AKU98929.1"/>
    <property type="molecule type" value="Genomic_DNA"/>
</dbReference>
<dbReference type="STRING" id="1391654.AKJ09_05593"/>
<feature type="domain" description="Cytochrome c-552/4" evidence="2">
    <location>
        <begin position="203"/>
        <end position="243"/>
    </location>
</feature>
<accession>A0A0K1Q0I7</accession>
<dbReference type="Gene3D" id="1.10.1130.10">
    <property type="entry name" value="Flavocytochrome C3, Chain A"/>
    <property type="match status" value="2"/>
</dbReference>
<name>A0A0K1Q0I7_9BACT</name>
<dbReference type="OrthoDB" id="9814800at2"/>
<dbReference type="InterPro" id="IPR036280">
    <property type="entry name" value="Multihaem_cyt_sf"/>
</dbReference>
<evidence type="ECO:0000259" key="2">
    <source>
        <dbReference type="Pfam" id="PF13435"/>
    </source>
</evidence>
<sequence>MTSPVEIALVLGALAAASALVWQATRQAPRARALLIMGLGLSTSAALLPVRRAPAAAPPEGTPRASSAVGYVSSAACRSCHPSEHASFSRTFHRTMTQRAEAKTVLASETTYPLDGRAVRLARRGDEVWATLPDPDAPPPAPDVTRRVVLTTGSHREQAYWVAGKREGELRLFPLVWLVADQRFVPRRDAFLTPPDADLPNVRWNSNCIACHAVAGEPKHDLATDAFGTRVGELGIACEACHGPGAVHVEKHRDPVARYVQHASEKADLTIVQPARLPPERSAAVCGQCHAYSFPRDEDAFWTSGYVGAFRPGELLEPSRFLLSPATLRETPGLPRIEADLDSLFWPDGSIRVGGREYNGLVESPCFQKGQGERKLTCLSCHSMHLGDPSKQIAPEHAGDGGCTTCHADARSRSHGHHAEGSAGSACVACHMPRTSYALFSAIRSHRIDSPSASASIETGKPNACNLCHLDRSLAWTATWLSTWYGQAMPSIPPARTTTAEGAVLALSGDAAMRVLVADALGSPEARAAVGAKGEPLRAALLAELLIDPYAAVRFVAGKSLAKVDGFADVPYDFLDAFALRMRAHDEVRRRVNEADTGLGHERIRQLLDARDSRPLTIAE</sequence>
<dbReference type="Proteomes" id="UP000064967">
    <property type="component" value="Chromosome"/>
</dbReference>